<dbReference type="GO" id="GO:0015627">
    <property type="term" value="C:type II protein secretion system complex"/>
    <property type="evidence" value="ECO:0007669"/>
    <property type="project" value="InterPro"/>
</dbReference>
<evidence type="ECO:0000256" key="8">
    <source>
        <dbReference type="ARBA" id="ARBA00022989"/>
    </source>
</evidence>
<organism evidence="12 13">
    <name type="scientific">endosymbiont of Galathealinum brachiosum</name>
    <dbReference type="NCBI Taxonomy" id="2200906"/>
    <lineage>
        <taxon>Bacteria</taxon>
        <taxon>Pseudomonadati</taxon>
        <taxon>Pseudomonadota</taxon>
        <taxon>Gammaproteobacteria</taxon>
        <taxon>sulfur-oxidizing symbionts</taxon>
    </lineage>
</organism>
<dbReference type="Gene3D" id="3.30.1360.100">
    <property type="entry name" value="General secretion pathway protein M, EpsM"/>
    <property type="match status" value="1"/>
</dbReference>
<keyword evidence="5 10" id="KW-0997">Cell inner membrane</keyword>
<dbReference type="EMBL" id="QFXC01000011">
    <property type="protein sequence ID" value="RDH82427.1"/>
    <property type="molecule type" value="Genomic_DNA"/>
</dbReference>
<evidence type="ECO:0000256" key="10">
    <source>
        <dbReference type="PIRNR" id="PIRNR006291"/>
    </source>
</evidence>
<accession>A0A370DDQ0</accession>
<keyword evidence="3 10" id="KW-0813">Transport</keyword>
<keyword evidence="8 11" id="KW-1133">Transmembrane helix</keyword>
<keyword evidence="4 10" id="KW-1003">Cell membrane</keyword>
<evidence type="ECO:0000256" key="2">
    <source>
        <dbReference type="ARBA" id="ARBA00010637"/>
    </source>
</evidence>
<evidence type="ECO:0000256" key="1">
    <source>
        <dbReference type="ARBA" id="ARBA00004377"/>
    </source>
</evidence>
<dbReference type="GO" id="GO:0005886">
    <property type="term" value="C:plasma membrane"/>
    <property type="evidence" value="ECO:0007669"/>
    <property type="project" value="UniProtKB-SubCell"/>
</dbReference>
<keyword evidence="6 11" id="KW-0812">Transmembrane</keyword>
<evidence type="ECO:0000256" key="11">
    <source>
        <dbReference type="SAM" id="Phobius"/>
    </source>
</evidence>
<evidence type="ECO:0000256" key="6">
    <source>
        <dbReference type="ARBA" id="ARBA00022692"/>
    </source>
</evidence>
<keyword evidence="13" id="KW-1185">Reference proteome</keyword>
<name>A0A370DDQ0_9GAMM</name>
<dbReference type="AlphaFoldDB" id="A0A370DDQ0"/>
<dbReference type="InterPro" id="IPR023229">
    <property type="entry name" value="T2SS_M_periplasmic_sf"/>
</dbReference>
<evidence type="ECO:0000256" key="7">
    <source>
        <dbReference type="ARBA" id="ARBA00022927"/>
    </source>
</evidence>
<dbReference type="InterPro" id="IPR007690">
    <property type="entry name" value="T2SS_GspM"/>
</dbReference>
<reference evidence="12 13" key="1">
    <citation type="journal article" date="2018" name="ISME J.">
        <title>Endosymbiont genomes yield clues of tubeworm success.</title>
        <authorList>
            <person name="Li Y."/>
            <person name="Liles M.R."/>
            <person name="Halanych K.M."/>
        </authorList>
    </citation>
    <scope>NUCLEOTIDE SEQUENCE [LARGE SCALE GENOMIC DNA]</scope>
    <source>
        <strain evidence="12">A1464</strain>
    </source>
</reference>
<gene>
    <name evidence="12" type="ORF">DIZ80_09035</name>
</gene>
<comment type="subcellular location">
    <subcellularLocation>
        <location evidence="1">Cell inner membrane</location>
        <topology evidence="1">Single-pass membrane protein</topology>
    </subcellularLocation>
</comment>
<feature type="transmembrane region" description="Helical" evidence="11">
    <location>
        <begin position="24"/>
        <end position="43"/>
    </location>
</feature>
<sequence>MKAIDNLMTPLNQWLDTLEKRERYIVIAGAISLAVMLFYLVIWEPITSQHEQQQINYNSQRQLYSWMKNANVEIRRFKSSGGSNKARFRNQSIASLADRSATTSGIKPFIEKIDQSKKGVKVRIKSADFDRIVTWLTDLENKYGIIARKVKVEKTKVKGAVDAQITLERSS</sequence>
<protein>
    <recommendedName>
        <fullName evidence="10">Type II secretion system protein M</fullName>
        <shortName evidence="10">T2SS protein M</shortName>
    </recommendedName>
    <alternativeName>
        <fullName evidence="10">General secretion pathway protein M</fullName>
    </alternativeName>
</protein>
<evidence type="ECO:0000256" key="3">
    <source>
        <dbReference type="ARBA" id="ARBA00022448"/>
    </source>
</evidence>
<comment type="similarity">
    <text evidence="2 10">Belongs to the GSP M family.</text>
</comment>
<comment type="caution">
    <text evidence="12">The sequence shown here is derived from an EMBL/GenBank/DDBJ whole genome shotgun (WGS) entry which is preliminary data.</text>
</comment>
<evidence type="ECO:0000313" key="13">
    <source>
        <dbReference type="Proteomes" id="UP000254266"/>
    </source>
</evidence>
<proteinExistence type="inferred from homology"/>
<evidence type="ECO:0000256" key="9">
    <source>
        <dbReference type="ARBA" id="ARBA00023136"/>
    </source>
</evidence>
<evidence type="ECO:0000313" key="12">
    <source>
        <dbReference type="EMBL" id="RDH82427.1"/>
    </source>
</evidence>
<dbReference type="Proteomes" id="UP000254266">
    <property type="component" value="Unassembled WGS sequence"/>
</dbReference>
<dbReference type="SUPFAM" id="SSF103054">
    <property type="entry name" value="General secretion pathway protein M, EpsM"/>
    <property type="match status" value="1"/>
</dbReference>
<keyword evidence="9 10" id="KW-0472">Membrane</keyword>
<evidence type="ECO:0000256" key="4">
    <source>
        <dbReference type="ARBA" id="ARBA00022475"/>
    </source>
</evidence>
<dbReference type="Pfam" id="PF04612">
    <property type="entry name" value="T2SSM"/>
    <property type="match status" value="1"/>
</dbReference>
<keyword evidence="7 10" id="KW-0653">Protein transport</keyword>
<evidence type="ECO:0000256" key="5">
    <source>
        <dbReference type="ARBA" id="ARBA00022519"/>
    </source>
</evidence>
<dbReference type="GO" id="GO:0015628">
    <property type="term" value="P:protein secretion by the type II secretion system"/>
    <property type="evidence" value="ECO:0007669"/>
    <property type="project" value="InterPro"/>
</dbReference>
<dbReference type="PIRSF" id="PIRSF006291">
    <property type="entry name" value="GspM"/>
    <property type="match status" value="1"/>
</dbReference>
<comment type="function">
    <text evidence="10">Inner membrane component of the type II secretion system required for the energy-dependent secretion of extracellular factors such as proteases and toxins from the periplasm.</text>
</comment>